<dbReference type="Proteomes" id="UP000696485">
    <property type="component" value="Unassembled WGS sequence"/>
</dbReference>
<name>A0A9P5SLK9_9FUNG</name>
<protein>
    <submittedName>
        <fullName evidence="3">Uncharacterized protein</fullName>
    </submittedName>
</protein>
<comment type="caution">
    <text evidence="3">The sequence shown here is derived from an EMBL/GenBank/DDBJ whole genome shotgun (WGS) entry which is preliminary data.</text>
</comment>
<proteinExistence type="predicted"/>
<feature type="signal peptide" evidence="2">
    <location>
        <begin position="1"/>
        <end position="18"/>
    </location>
</feature>
<feature type="compositionally biased region" description="Acidic residues" evidence="1">
    <location>
        <begin position="327"/>
        <end position="348"/>
    </location>
</feature>
<evidence type="ECO:0000256" key="2">
    <source>
        <dbReference type="SAM" id="SignalP"/>
    </source>
</evidence>
<organism evidence="3 4">
    <name type="scientific">Podila minutissima</name>
    <dbReference type="NCBI Taxonomy" id="64525"/>
    <lineage>
        <taxon>Eukaryota</taxon>
        <taxon>Fungi</taxon>
        <taxon>Fungi incertae sedis</taxon>
        <taxon>Mucoromycota</taxon>
        <taxon>Mortierellomycotina</taxon>
        <taxon>Mortierellomycetes</taxon>
        <taxon>Mortierellales</taxon>
        <taxon>Mortierellaceae</taxon>
        <taxon>Podila</taxon>
    </lineage>
</organism>
<sequence length="766" mass="82539">MKILSVSLGLAAVACVAAQAEQAAIDPLAPTNAQAVYTYGAETTDDAAEMSPDDFAYAVSELRFRSHFLTRFEESQKAPSKEFAADSLECFTITSAIKLALDAARTAIKPIFADLGPIGTLLDSVFSMTEKAITNLEDLKNLAVSLNFAILSIQTILGAVESVPHIGTIAVPLKDLLDQVEKIVTCLFSGDINNFVQAITCNNIADLYRVAVAEAAKTSPALKLPESASADLRRLAAGSLSVLDLMGKNAIATTNEALLATRPIFAADLLNQFREELLRAEASDIKMYAGRDLSAAVGISNALEACLRVAADPVAAIDDLNEKLDAADADEEGDIDEDNEDEDEDEHEGEAPEQQQHDQVYYALALKRKDKFGGLLSEPEIRRGLLPLAYNPFHPIGAHVNLVPALIPECIPTPDPPVVVPVDQIPTQIPVPPPGGFDCANYKSSAEETFKTILRNLDELKILPIGDFLQGIIQTAAGKIVAFFAKGFFGANLADLYRDAIAHSLAFRPAVPEDALAEIKRLEAGAAAVLEILRSSSIAADSMDLLEMRPIFGAFDLEVYREELLHLTTSDEIKHKNTAFGTLSLDVQHAADYFDSVVHKLDRDLDHLSIGDFLRDIIMGIVHGVAWGVRARLDIGGARTALEALHHETGFGLSSQCSMSAELYCDSITHALKNAPVLRKRVSHEIKQLHDGSASILSALDKSDAASIDGRMAIRPVFAATESAMYCDDLLRVAQTEDVKKYAAVALGAVIEFSNSLEACLRKADH</sequence>
<dbReference type="AlphaFoldDB" id="A0A9P5SLK9"/>
<feature type="region of interest" description="Disordered" evidence="1">
    <location>
        <begin position="325"/>
        <end position="357"/>
    </location>
</feature>
<gene>
    <name evidence="3" type="ORF">BG006_004591</name>
</gene>
<keyword evidence="4" id="KW-1185">Reference proteome</keyword>
<evidence type="ECO:0000256" key="1">
    <source>
        <dbReference type="SAM" id="MobiDB-lite"/>
    </source>
</evidence>
<evidence type="ECO:0000313" key="3">
    <source>
        <dbReference type="EMBL" id="KAF9332547.1"/>
    </source>
</evidence>
<accession>A0A9P5SLK9</accession>
<feature type="chain" id="PRO_5040305687" evidence="2">
    <location>
        <begin position="19"/>
        <end position="766"/>
    </location>
</feature>
<dbReference type="EMBL" id="JAAAUY010000254">
    <property type="protein sequence ID" value="KAF9332547.1"/>
    <property type="molecule type" value="Genomic_DNA"/>
</dbReference>
<evidence type="ECO:0000313" key="4">
    <source>
        <dbReference type="Proteomes" id="UP000696485"/>
    </source>
</evidence>
<dbReference type="PROSITE" id="PS51257">
    <property type="entry name" value="PROKAR_LIPOPROTEIN"/>
    <property type="match status" value="1"/>
</dbReference>
<reference evidence="3" key="1">
    <citation type="journal article" date="2020" name="Fungal Divers.">
        <title>Resolving the Mortierellaceae phylogeny through synthesis of multi-gene phylogenetics and phylogenomics.</title>
        <authorList>
            <person name="Vandepol N."/>
            <person name="Liber J."/>
            <person name="Desiro A."/>
            <person name="Na H."/>
            <person name="Kennedy M."/>
            <person name="Barry K."/>
            <person name="Grigoriev I.V."/>
            <person name="Miller A.N."/>
            <person name="O'Donnell K."/>
            <person name="Stajich J.E."/>
            <person name="Bonito G."/>
        </authorList>
    </citation>
    <scope>NUCLEOTIDE SEQUENCE</scope>
    <source>
        <strain evidence="3">NVP1</strain>
    </source>
</reference>
<keyword evidence="2" id="KW-0732">Signal</keyword>